<reference evidence="3 4" key="1">
    <citation type="submission" date="2019-06" db="EMBL/GenBank/DDBJ databases">
        <title>Sequencing the genomes of 1000 actinobacteria strains.</title>
        <authorList>
            <person name="Klenk H.-P."/>
        </authorList>
    </citation>
    <scope>NUCLEOTIDE SEQUENCE [LARGE SCALE GENOMIC DNA]</scope>
    <source>
        <strain evidence="3 4">DSM 45679</strain>
    </source>
</reference>
<evidence type="ECO:0000256" key="1">
    <source>
        <dbReference type="SAM" id="MobiDB-lite"/>
    </source>
</evidence>
<evidence type="ECO:0000313" key="3">
    <source>
        <dbReference type="EMBL" id="TQJ02292.1"/>
    </source>
</evidence>
<feature type="region of interest" description="Disordered" evidence="1">
    <location>
        <begin position="1"/>
        <end position="47"/>
    </location>
</feature>
<name>A0A542DGV0_AMYCI</name>
<protein>
    <submittedName>
        <fullName evidence="3">PadR family transcriptional regulator</fullName>
    </submittedName>
</protein>
<dbReference type="AlphaFoldDB" id="A0A542DGV0"/>
<feature type="domain" description="Transcription regulator PadR N-terminal" evidence="2">
    <location>
        <begin position="53"/>
        <end position="116"/>
    </location>
</feature>
<dbReference type="PANTHER" id="PTHR43252">
    <property type="entry name" value="TRANSCRIPTIONAL REGULATOR YQJI"/>
    <property type="match status" value="1"/>
</dbReference>
<dbReference type="InterPro" id="IPR036390">
    <property type="entry name" value="WH_DNA-bd_sf"/>
</dbReference>
<gene>
    <name evidence="3" type="ORF">FB471_2015</name>
</gene>
<feature type="compositionally biased region" description="Basic and acidic residues" evidence="1">
    <location>
        <begin position="14"/>
        <end position="24"/>
    </location>
</feature>
<dbReference type="InterPro" id="IPR036388">
    <property type="entry name" value="WH-like_DNA-bd_sf"/>
</dbReference>
<dbReference type="EMBL" id="VFML01000001">
    <property type="protein sequence ID" value="TQJ02292.1"/>
    <property type="molecule type" value="Genomic_DNA"/>
</dbReference>
<evidence type="ECO:0000259" key="2">
    <source>
        <dbReference type="Pfam" id="PF03551"/>
    </source>
</evidence>
<dbReference type="Pfam" id="PF03551">
    <property type="entry name" value="PadR"/>
    <property type="match status" value="1"/>
</dbReference>
<sequence length="196" mass="21369">MRPPHRMRPPFADEYGRPDFEPRGRGPRGPRGGPHGPRRGGHRGRRGDVRTAILALLAEQSRHGYEIIGEIAERSRGLWRPSPGSIYPTLQLLADEGLVRSSEDGGKRLFELTEEGIGAAGQLDGTPPWEQIARDVDPNEVELRNATGALMGAMKQVSRVGSSQQKAKAVTVLNEARRSLYGILGEIEEPPAPADT</sequence>
<dbReference type="SUPFAM" id="SSF46785">
    <property type="entry name" value="Winged helix' DNA-binding domain"/>
    <property type="match status" value="1"/>
</dbReference>
<feature type="compositionally biased region" description="Basic residues" evidence="1">
    <location>
        <begin position="36"/>
        <end position="45"/>
    </location>
</feature>
<accession>A0A542DGV0</accession>
<keyword evidence="4" id="KW-1185">Reference proteome</keyword>
<comment type="caution">
    <text evidence="3">The sequence shown here is derived from an EMBL/GenBank/DDBJ whole genome shotgun (WGS) entry which is preliminary data.</text>
</comment>
<dbReference type="InterPro" id="IPR005149">
    <property type="entry name" value="Tscrpt_reg_PadR_N"/>
</dbReference>
<evidence type="ECO:0000313" key="4">
    <source>
        <dbReference type="Proteomes" id="UP000320876"/>
    </source>
</evidence>
<organism evidence="3 4">
    <name type="scientific">Amycolatopsis cihanbeyliensis</name>
    <dbReference type="NCBI Taxonomy" id="1128664"/>
    <lineage>
        <taxon>Bacteria</taxon>
        <taxon>Bacillati</taxon>
        <taxon>Actinomycetota</taxon>
        <taxon>Actinomycetes</taxon>
        <taxon>Pseudonocardiales</taxon>
        <taxon>Pseudonocardiaceae</taxon>
        <taxon>Amycolatopsis</taxon>
    </lineage>
</organism>
<dbReference type="Proteomes" id="UP000320876">
    <property type="component" value="Unassembled WGS sequence"/>
</dbReference>
<dbReference type="PANTHER" id="PTHR43252:SF2">
    <property type="entry name" value="TRANSCRIPTION REGULATOR, PADR-LIKE FAMILY"/>
    <property type="match status" value="1"/>
</dbReference>
<dbReference type="Gene3D" id="1.10.10.10">
    <property type="entry name" value="Winged helix-like DNA-binding domain superfamily/Winged helix DNA-binding domain"/>
    <property type="match status" value="1"/>
</dbReference>
<proteinExistence type="predicted"/>